<evidence type="ECO:0000313" key="14">
    <source>
        <dbReference type="EMBL" id="HIV10627.1"/>
    </source>
</evidence>
<keyword evidence="3 12" id="KW-0963">Cytoplasm</keyword>
<dbReference type="InterPro" id="IPR027492">
    <property type="entry name" value="RNA_MTrfase_RlmN"/>
</dbReference>
<evidence type="ECO:0000256" key="5">
    <source>
        <dbReference type="ARBA" id="ARBA00022603"/>
    </source>
</evidence>
<dbReference type="PROSITE" id="PS51918">
    <property type="entry name" value="RADICAL_SAM"/>
    <property type="match status" value="1"/>
</dbReference>
<feature type="binding site" evidence="12">
    <location>
        <begin position="222"/>
        <end position="224"/>
    </location>
    <ligand>
        <name>S-adenosyl-L-methionine</name>
        <dbReference type="ChEBI" id="CHEBI:59789"/>
    </ligand>
</feature>
<reference evidence="14" key="2">
    <citation type="journal article" date="2021" name="PeerJ">
        <title>Extensive microbial diversity within the chicken gut microbiome revealed by metagenomics and culture.</title>
        <authorList>
            <person name="Gilroy R."/>
            <person name="Ravi A."/>
            <person name="Getino M."/>
            <person name="Pursley I."/>
            <person name="Horton D.L."/>
            <person name="Alikhan N.F."/>
            <person name="Baker D."/>
            <person name="Gharbi K."/>
            <person name="Hall N."/>
            <person name="Watson M."/>
            <person name="Adriaenssens E.M."/>
            <person name="Foster-Nyarko E."/>
            <person name="Jarju S."/>
            <person name="Secka A."/>
            <person name="Antonio M."/>
            <person name="Oren A."/>
            <person name="Chaudhuri R.R."/>
            <person name="La Ragione R."/>
            <person name="Hildebrand F."/>
            <person name="Pallen M.J."/>
        </authorList>
    </citation>
    <scope>NUCLEOTIDE SEQUENCE</scope>
    <source>
        <strain evidence="14">1370</strain>
    </source>
</reference>
<evidence type="ECO:0000256" key="12">
    <source>
        <dbReference type="HAMAP-Rule" id="MF_01849"/>
    </source>
</evidence>
<dbReference type="GO" id="GO:0070040">
    <property type="term" value="F:rRNA (adenine(2503)-C2-)-methyltransferase activity"/>
    <property type="evidence" value="ECO:0007669"/>
    <property type="project" value="UniProtKB-UniRule"/>
</dbReference>
<keyword evidence="7 12" id="KW-0949">S-adenosyl-L-methionine</keyword>
<dbReference type="NCBIfam" id="TIGR00048">
    <property type="entry name" value="rRNA_mod_RlmN"/>
    <property type="match status" value="1"/>
</dbReference>
<keyword evidence="4 12" id="KW-0698">rRNA processing</keyword>
<keyword evidence="5 12" id="KW-0489">Methyltransferase</keyword>
<feature type="binding site" evidence="12">
    <location>
        <position position="120"/>
    </location>
    <ligand>
        <name>[4Fe-4S] cluster</name>
        <dbReference type="ChEBI" id="CHEBI:49883"/>
        <note>4Fe-4S-S-AdoMet</note>
    </ligand>
</feature>
<protein>
    <recommendedName>
        <fullName evidence="12">Probable dual-specificity RNA methyltransferase RlmN</fullName>
        <ecNumber evidence="12">2.1.1.192</ecNumber>
    </recommendedName>
    <alternativeName>
        <fullName evidence="12">23S rRNA (adenine(2503)-C(2))-methyltransferase</fullName>
    </alternativeName>
    <alternativeName>
        <fullName evidence="12">23S rRNA m2A2503 methyltransferase</fullName>
    </alternativeName>
    <alternativeName>
        <fullName evidence="12">Ribosomal RNA large subunit methyltransferase N</fullName>
    </alternativeName>
    <alternativeName>
        <fullName evidence="12">tRNA (adenine(37)-C(2))-methyltransferase</fullName>
    </alternativeName>
    <alternativeName>
        <fullName evidence="12">tRNA m2A37 methyltransferase</fullName>
    </alternativeName>
</protein>
<dbReference type="PIRSF" id="PIRSF006004">
    <property type="entry name" value="CHP00048"/>
    <property type="match status" value="1"/>
</dbReference>
<dbReference type="GO" id="GO:0000049">
    <property type="term" value="F:tRNA binding"/>
    <property type="evidence" value="ECO:0007669"/>
    <property type="project" value="UniProtKB-UniRule"/>
</dbReference>
<proteinExistence type="inferred from homology"/>
<accession>A0A9D1NQH1</accession>
<evidence type="ECO:0000256" key="3">
    <source>
        <dbReference type="ARBA" id="ARBA00022490"/>
    </source>
</evidence>
<dbReference type="Gene3D" id="1.10.150.530">
    <property type="match status" value="1"/>
</dbReference>
<reference evidence="14" key="1">
    <citation type="submission" date="2020-10" db="EMBL/GenBank/DDBJ databases">
        <authorList>
            <person name="Gilroy R."/>
        </authorList>
    </citation>
    <scope>NUCLEOTIDE SEQUENCE</scope>
    <source>
        <strain evidence="14">1370</strain>
    </source>
</reference>
<dbReference type="SFLD" id="SFLDS00029">
    <property type="entry name" value="Radical_SAM"/>
    <property type="match status" value="1"/>
</dbReference>
<dbReference type="InterPro" id="IPR013785">
    <property type="entry name" value="Aldolase_TIM"/>
</dbReference>
<dbReference type="SFLD" id="SFLDF00275">
    <property type="entry name" value="adenosine_C2_methyltransferase"/>
    <property type="match status" value="1"/>
</dbReference>
<keyword evidence="12" id="KW-1015">Disulfide bond</keyword>
<dbReference type="GO" id="GO:0030488">
    <property type="term" value="P:tRNA methylation"/>
    <property type="evidence" value="ECO:0007669"/>
    <property type="project" value="UniProtKB-UniRule"/>
</dbReference>
<dbReference type="InterPro" id="IPR004383">
    <property type="entry name" value="rRNA_lsu_MTrfase_RlmN/Cfr"/>
</dbReference>
<evidence type="ECO:0000256" key="8">
    <source>
        <dbReference type="ARBA" id="ARBA00022694"/>
    </source>
</evidence>
<keyword evidence="11 12" id="KW-0411">Iron-sulfur</keyword>
<comment type="subcellular location">
    <subcellularLocation>
        <location evidence="1 12">Cytoplasm</location>
    </subcellularLocation>
</comment>
<evidence type="ECO:0000313" key="15">
    <source>
        <dbReference type="Proteomes" id="UP000823960"/>
    </source>
</evidence>
<feature type="domain" description="Radical SAM core" evidence="13">
    <location>
        <begin position="106"/>
        <end position="335"/>
    </location>
</feature>
<dbReference type="SUPFAM" id="SSF102114">
    <property type="entry name" value="Radical SAM enzymes"/>
    <property type="match status" value="1"/>
</dbReference>
<comment type="similarity">
    <text evidence="12">Belongs to the radical SAM superfamily. RlmN family.</text>
</comment>
<organism evidence="14 15">
    <name type="scientific">Candidatus Faeciplasma avium</name>
    <dbReference type="NCBI Taxonomy" id="2840798"/>
    <lineage>
        <taxon>Bacteria</taxon>
        <taxon>Bacillati</taxon>
        <taxon>Bacillota</taxon>
        <taxon>Clostridia</taxon>
        <taxon>Eubacteriales</taxon>
        <taxon>Oscillospiraceae</taxon>
        <taxon>Oscillospiraceae incertae sedis</taxon>
        <taxon>Candidatus Faeciplasma</taxon>
    </lineage>
</organism>
<dbReference type="InterPro" id="IPR058240">
    <property type="entry name" value="rSAM_sf"/>
</dbReference>
<keyword evidence="9 12" id="KW-0479">Metal-binding</keyword>
<dbReference type="HAMAP" id="MF_01849">
    <property type="entry name" value="RNA_methyltr_RlmN"/>
    <property type="match status" value="1"/>
</dbReference>
<comment type="caution">
    <text evidence="12">Lacks conserved residue(s) required for the propagation of feature annotation.</text>
</comment>
<feature type="binding site" evidence="12">
    <location>
        <position position="127"/>
    </location>
    <ligand>
        <name>[4Fe-4S] cluster</name>
        <dbReference type="ChEBI" id="CHEBI:49883"/>
        <note>4Fe-4S-S-AdoMet</note>
    </ligand>
</feature>
<dbReference type="InterPro" id="IPR048641">
    <property type="entry name" value="RlmN_N"/>
</dbReference>
<dbReference type="EC" id="2.1.1.192" evidence="12"/>
<feature type="active site" description="Proton acceptor" evidence="12">
    <location>
        <position position="100"/>
    </location>
</feature>
<keyword evidence="10 12" id="KW-0408">Iron</keyword>
<comment type="catalytic activity">
    <reaction evidence="12">
        <text>adenosine(37) in tRNA + 2 reduced [2Fe-2S]-[ferredoxin] + 2 S-adenosyl-L-methionine = 2-methyladenosine(37) in tRNA + 5'-deoxyadenosine + L-methionine + 2 oxidized [2Fe-2S]-[ferredoxin] + S-adenosyl-L-homocysteine</text>
        <dbReference type="Rhea" id="RHEA:43332"/>
        <dbReference type="Rhea" id="RHEA-COMP:10000"/>
        <dbReference type="Rhea" id="RHEA-COMP:10001"/>
        <dbReference type="Rhea" id="RHEA-COMP:10162"/>
        <dbReference type="Rhea" id="RHEA-COMP:10485"/>
        <dbReference type="ChEBI" id="CHEBI:17319"/>
        <dbReference type="ChEBI" id="CHEBI:33737"/>
        <dbReference type="ChEBI" id="CHEBI:33738"/>
        <dbReference type="ChEBI" id="CHEBI:57844"/>
        <dbReference type="ChEBI" id="CHEBI:57856"/>
        <dbReference type="ChEBI" id="CHEBI:59789"/>
        <dbReference type="ChEBI" id="CHEBI:74411"/>
        <dbReference type="ChEBI" id="CHEBI:74497"/>
        <dbReference type="EC" id="2.1.1.192"/>
    </reaction>
</comment>
<feature type="binding site" evidence="12">
    <location>
        <position position="199"/>
    </location>
    <ligand>
        <name>S-adenosyl-L-methionine</name>
        <dbReference type="ChEBI" id="CHEBI:59789"/>
    </ligand>
</feature>
<evidence type="ECO:0000256" key="4">
    <source>
        <dbReference type="ARBA" id="ARBA00022552"/>
    </source>
</evidence>
<keyword evidence="2 12" id="KW-0004">4Fe-4S</keyword>
<comment type="function">
    <text evidence="12">Specifically methylates position 2 of adenine 2503 in 23S rRNA and position 2 of adenine 37 in tRNAs.</text>
</comment>
<dbReference type="GO" id="GO:0019843">
    <property type="term" value="F:rRNA binding"/>
    <property type="evidence" value="ECO:0007669"/>
    <property type="project" value="UniProtKB-UniRule"/>
</dbReference>
<evidence type="ECO:0000256" key="10">
    <source>
        <dbReference type="ARBA" id="ARBA00023004"/>
    </source>
</evidence>
<sequence>MSCQGTYDTKRDILSLRQGELRDILLEYGEKGFRASQIFKWLHQKRVKDFDSMTNLSEELRKRLSNEFRIMSVNPVKRLSSRIDGTEKLLYELEDGNHIETVIMSYEHGDSLCVSTQVGCRMGCRFCASTIAGFKRNLAPSEILLQLYETERLTGRKVSSIVLMGIGEPLDNYENVTAFMDILSSPEGAGMSLRHLSLSTCGLVERIYELAELKSQLTLSISLHASNDETRSRLMPINNKYGLDELMRACRHYFDVTGRRISFEYALIDGENDTKSDALGLSSLIRGMPAHVNIIPVNKIKERDYSSSRQSAAAFCRMLTELGINATVRRTLGSDIDAACGQLRREYEI</sequence>
<dbReference type="Proteomes" id="UP000823960">
    <property type="component" value="Unassembled WGS sequence"/>
</dbReference>
<dbReference type="AlphaFoldDB" id="A0A9D1NQH1"/>
<feature type="active site" description="S-methylcysteine intermediate" evidence="12">
    <location>
        <position position="340"/>
    </location>
</feature>
<dbReference type="GO" id="GO:0046872">
    <property type="term" value="F:metal ion binding"/>
    <property type="evidence" value="ECO:0007669"/>
    <property type="project" value="UniProtKB-KW"/>
</dbReference>
<dbReference type="InterPro" id="IPR040072">
    <property type="entry name" value="Methyltransferase_A"/>
</dbReference>
<comment type="cofactor">
    <cofactor evidence="12">
        <name>[4Fe-4S] cluster</name>
        <dbReference type="ChEBI" id="CHEBI:49883"/>
    </cofactor>
    <text evidence="12">Binds 1 [4Fe-4S] cluster. The cluster is coordinated with 3 cysteines and an exchangeable S-adenosyl-L-methionine.</text>
</comment>
<dbReference type="SFLD" id="SFLDG01062">
    <property type="entry name" value="methyltransferase_(Class_A)"/>
    <property type="match status" value="1"/>
</dbReference>
<dbReference type="GO" id="GO:0005737">
    <property type="term" value="C:cytoplasm"/>
    <property type="evidence" value="ECO:0007669"/>
    <property type="project" value="UniProtKB-SubCell"/>
</dbReference>
<dbReference type="Gene3D" id="3.20.20.70">
    <property type="entry name" value="Aldolase class I"/>
    <property type="match status" value="1"/>
</dbReference>
<dbReference type="EMBL" id="DVOL01000038">
    <property type="protein sequence ID" value="HIV10627.1"/>
    <property type="molecule type" value="Genomic_DNA"/>
</dbReference>
<dbReference type="FunFam" id="3.20.20.70:FF:000014">
    <property type="entry name" value="Probable dual-specificity RNA methyltransferase RlmN"/>
    <property type="match status" value="1"/>
</dbReference>
<evidence type="ECO:0000256" key="7">
    <source>
        <dbReference type="ARBA" id="ARBA00022691"/>
    </source>
</evidence>
<evidence type="ECO:0000256" key="2">
    <source>
        <dbReference type="ARBA" id="ARBA00022485"/>
    </source>
</evidence>
<feature type="binding site" evidence="12">
    <location>
        <position position="124"/>
    </location>
    <ligand>
        <name>[4Fe-4S] cluster</name>
        <dbReference type="ChEBI" id="CHEBI:49883"/>
        <note>4Fe-4S-S-AdoMet</note>
    </ligand>
</feature>
<dbReference type="GO" id="GO:0002935">
    <property type="term" value="F:tRNA (adenine(37)-C2)-methyltransferase activity"/>
    <property type="evidence" value="ECO:0007669"/>
    <property type="project" value="UniProtKB-UniRule"/>
</dbReference>
<dbReference type="Pfam" id="PF21016">
    <property type="entry name" value="RlmN_N"/>
    <property type="match status" value="1"/>
</dbReference>
<name>A0A9D1NQH1_9FIRM</name>
<evidence type="ECO:0000256" key="9">
    <source>
        <dbReference type="ARBA" id="ARBA00022723"/>
    </source>
</evidence>
<dbReference type="GO" id="GO:0051539">
    <property type="term" value="F:4 iron, 4 sulfur cluster binding"/>
    <property type="evidence" value="ECO:0007669"/>
    <property type="project" value="UniProtKB-UniRule"/>
</dbReference>
<comment type="catalytic activity">
    <reaction evidence="12">
        <text>adenosine(2503) in 23S rRNA + 2 reduced [2Fe-2S]-[ferredoxin] + 2 S-adenosyl-L-methionine = 2-methyladenosine(2503) in 23S rRNA + 5'-deoxyadenosine + L-methionine + 2 oxidized [2Fe-2S]-[ferredoxin] + S-adenosyl-L-homocysteine</text>
        <dbReference type="Rhea" id="RHEA:42916"/>
        <dbReference type="Rhea" id="RHEA-COMP:10000"/>
        <dbReference type="Rhea" id="RHEA-COMP:10001"/>
        <dbReference type="Rhea" id="RHEA-COMP:10152"/>
        <dbReference type="Rhea" id="RHEA-COMP:10282"/>
        <dbReference type="ChEBI" id="CHEBI:17319"/>
        <dbReference type="ChEBI" id="CHEBI:33737"/>
        <dbReference type="ChEBI" id="CHEBI:33738"/>
        <dbReference type="ChEBI" id="CHEBI:57844"/>
        <dbReference type="ChEBI" id="CHEBI:57856"/>
        <dbReference type="ChEBI" id="CHEBI:59789"/>
        <dbReference type="ChEBI" id="CHEBI:74411"/>
        <dbReference type="ChEBI" id="CHEBI:74497"/>
        <dbReference type="EC" id="2.1.1.192"/>
    </reaction>
</comment>
<keyword evidence="6 12" id="KW-0808">Transferase</keyword>
<evidence type="ECO:0000256" key="11">
    <source>
        <dbReference type="ARBA" id="ARBA00023014"/>
    </source>
</evidence>
<evidence type="ECO:0000256" key="6">
    <source>
        <dbReference type="ARBA" id="ARBA00022679"/>
    </source>
</evidence>
<comment type="caution">
    <text evidence="14">The sequence shown here is derived from an EMBL/GenBank/DDBJ whole genome shotgun (WGS) entry which is preliminary data.</text>
</comment>
<keyword evidence="8 12" id="KW-0819">tRNA processing</keyword>
<feature type="binding site" evidence="12">
    <location>
        <begin position="167"/>
        <end position="168"/>
    </location>
    <ligand>
        <name>S-adenosyl-L-methionine</name>
        <dbReference type="ChEBI" id="CHEBI:59789"/>
    </ligand>
</feature>
<feature type="binding site" evidence="12">
    <location>
        <position position="298"/>
    </location>
    <ligand>
        <name>S-adenosyl-L-methionine</name>
        <dbReference type="ChEBI" id="CHEBI:59789"/>
    </ligand>
</feature>
<dbReference type="Pfam" id="PF04055">
    <property type="entry name" value="Radical_SAM"/>
    <property type="match status" value="1"/>
</dbReference>
<dbReference type="PANTHER" id="PTHR30544">
    <property type="entry name" value="23S RRNA METHYLTRANSFERASE"/>
    <property type="match status" value="1"/>
</dbReference>
<gene>
    <name evidence="12 14" type="primary">rlmN</name>
    <name evidence="14" type="ORF">IAD28_02890</name>
</gene>
<evidence type="ECO:0000256" key="1">
    <source>
        <dbReference type="ARBA" id="ARBA00004496"/>
    </source>
</evidence>
<dbReference type="InterPro" id="IPR007197">
    <property type="entry name" value="rSAM"/>
</dbReference>
<dbReference type="PANTHER" id="PTHR30544:SF5">
    <property type="entry name" value="RADICAL SAM CORE DOMAIN-CONTAINING PROTEIN"/>
    <property type="match status" value="1"/>
</dbReference>
<evidence type="ECO:0000259" key="13">
    <source>
        <dbReference type="PROSITE" id="PS51918"/>
    </source>
</evidence>
<dbReference type="CDD" id="cd01335">
    <property type="entry name" value="Radical_SAM"/>
    <property type="match status" value="1"/>
</dbReference>
<comment type="miscellaneous">
    <text evidence="12">Reaction proceeds by a ping-pong mechanism involving intermediate methylation of a conserved cysteine residue.</text>
</comment>
<dbReference type="GO" id="GO:0070475">
    <property type="term" value="P:rRNA base methylation"/>
    <property type="evidence" value="ECO:0007669"/>
    <property type="project" value="UniProtKB-UniRule"/>
</dbReference>